<dbReference type="EMBL" id="JAZAVK010000001">
    <property type="protein sequence ID" value="KAK7433174.1"/>
    <property type="molecule type" value="Genomic_DNA"/>
</dbReference>
<dbReference type="Pfam" id="PF07247">
    <property type="entry name" value="AATase"/>
    <property type="match status" value="1"/>
</dbReference>
<evidence type="ECO:0000313" key="2">
    <source>
        <dbReference type="Proteomes" id="UP001498421"/>
    </source>
</evidence>
<proteinExistence type="predicted"/>
<dbReference type="InterPro" id="IPR052058">
    <property type="entry name" value="Alcohol_O-acetyltransferase"/>
</dbReference>
<dbReference type="Gene3D" id="3.30.559.10">
    <property type="entry name" value="Chloramphenicol acetyltransferase-like domain"/>
    <property type="match status" value="1"/>
</dbReference>
<dbReference type="InterPro" id="IPR023213">
    <property type="entry name" value="CAT-like_dom_sf"/>
</dbReference>
<dbReference type="Proteomes" id="UP001498421">
    <property type="component" value="Unassembled WGS sequence"/>
</dbReference>
<accession>A0ABR1IK06</accession>
<organism evidence="1 2">
    <name type="scientific">Neonectria magnoliae</name>
    <dbReference type="NCBI Taxonomy" id="2732573"/>
    <lineage>
        <taxon>Eukaryota</taxon>
        <taxon>Fungi</taxon>
        <taxon>Dikarya</taxon>
        <taxon>Ascomycota</taxon>
        <taxon>Pezizomycotina</taxon>
        <taxon>Sordariomycetes</taxon>
        <taxon>Hypocreomycetidae</taxon>
        <taxon>Hypocreales</taxon>
        <taxon>Nectriaceae</taxon>
        <taxon>Neonectria</taxon>
    </lineage>
</organism>
<sequence length="218" mass="24772">MADQNRAFTFVRESMTAALRTVVEAHSALRTVGIVRPSTDDDKHHLHIATLHTIDLDQCIEFVDHIDNAGAEFFEQLHNEWDWFEEEPDRPWWRVYVVGGRDVVFVLHHLVADANSGMVFHRTFLRGLNALSPGKLTSVDPIVTVDSNTPALFPEPMTLSNHKPSILEVLWAQLKRSVFRLAFGFTLLFSSLPSAKPYFTSVTEIAPPDMRTITHRAR</sequence>
<name>A0ABR1IK06_9HYPO</name>
<dbReference type="PANTHER" id="PTHR28037">
    <property type="entry name" value="ALCOHOL O-ACETYLTRANSFERASE 1-RELATED"/>
    <property type="match status" value="1"/>
</dbReference>
<evidence type="ECO:0008006" key="3">
    <source>
        <dbReference type="Google" id="ProtNLM"/>
    </source>
</evidence>
<protein>
    <recommendedName>
        <fullName evidence="3">Condensation domain-containing protein</fullName>
    </recommendedName>
</protein>
<keyword evidence="2" id="KW-1185">Reference proteome</keyword>
<dbReference type="SUPFAM" id="SSF52777">
    <property type="entry name" value="CoA-dependent acyltransferases"/>
    <property type="match status" value="1"/>
</dbReference>
<dbReference type="PANTHER" id="PTHR28037:SF1">
    <property type="entry name" value="ALCOHOL O-ACETYLTRANSFERASE 1-RELATED"/>
    <property type="match status" value="1"/>
</dbReference>
<comment type="caution">
    <text evidence="1">The sequence shown here is derived from an EMBL/GenBank/DDBJ whole genome shotgun (WGS) entry which is preliminary data.</text>
</comment>
<gene>
    <name evidence="1" type="ORF">QQZ08_000105</name>
</gene>
<reference evidence="1 2" key="1">
    <citation type="journal article" date="2025" name="Microbiol. Resour. Announc.">
        <title>Draft genome sequences for Neonectria magnoliae and Neonectria punicea, canker pathogens of Liriodendron tulipifera and Acer saccharum in West Virginia.</title>
        <authorList>
            <person name="Petronek H.M."/>
            <person name="Kasson M.T."/>
            <person name="Metheny A.M."/>
            <person name="Stauder C.M."/>
            <person name="Lovett B."/>
            <person name="Lynch S.C."/>
            <person name="Garnas J.R."/>
            <person name="Kasson L.R."/>
            <person name="Stajich J.E."/>
        </authorList>
    </citation>
    <scope>NUCLEOTIDE SEQUENCE [LARGE SCALE GENOMIC DNA]</scope>
    <source>
        <strain evidence="1 2">NRRL 64651</strain>
    </source>
</reference>
<evidence type="ECO:0000313" key="1">
    <source>
        <dbReference type="EMBL" id="KAK7433174.1"/>
    </source>
</evidence>
<dbReference type="InterPro" id="IPR010828">
    <property type="entry name" value="Atf2/Sli1-like"/>
</dbReference>